<dbReference type="AlphaFoldDB" id="A0A1G2EB07"/>
<feature type="transmembrane region" description="Helical" evidence="6">
    <location>
        <begin position="257"/>
        <end position="278"/>
    </location>
</feature>
<evidence type="ECO:0000256" key="1">
    <source>
        <dbReference type="ARBA" id="ARBA00004141"/>
    </source>
</evidence>
<gene>
    <name evidence="8" type="ORF">A3A08_01105</name>
</gene>
<feature type="transmembrane region" description="Helical" evidence="6">
    <location>
        <begin position="79"/>
        <end position="99"/>
    </location>
</feature>
<feature type="transmembrane region" description="Helical" evidence="6">
    <location>
        <begin position="196"/>
        <end position="223"/>
    </location>
</feature>
<feature type="transmembrane region" description="Helical" evidence="6">
    <location>
        <begin position="46"/>
        <end position="73"/>
    </location>
</feature>
<evidence type="ECO:0000256" key="2">
    <source>
        <dbReference type="ARBA" id="ARBA00006143"/>
    </source>
</evidence>
<dbReference type="PANTHER" id="PTHR31272:SF9">
    <property type="entry name" value="BLL1027 PROTEIN"/>
    <property type="match status" value="1"/>
</dbReference>
<dbReference type="Proteomes" id="UP000176406">
    <property type="component" value="Unassembled WGS sequence"/>
</dbReference>
<feature type="transmembrane region" description="Helical" evidence="6">
    <location>
        <begin position="119"/>
        <end position="145"/>
    </location>
</feature>
<evidence type="ECO:0000313" key="8">
    <source>
        <dbReference type="EMBL" id="OGZ22470.1"/>
    </source>
</evidence>
<feature type="transmembrane region" description="Helical" evidence="6">
    <location>
        <begin position="12"/>
        <end position="34"/>
    </location>
</feature>
<dbReference type="InterPro" id="IPR003834">
    <property type="entry name" value="Cyt_c_assmbl_TM_dom"/>
</dbReference>
<keyword evidence="5 6" id="KW-0472">Membrane</keyword>
<evidence type="ECO:0000256" key="4">
    <source>
        <dbReference type="ARBA" id="ARBA00022989"/>
    </source>
</evidence>
<evidence type="ECO:0000256" key="3">
    <source>
        <dbReference type="ARBA" id="ARBA00022692"/>
    </source>
</evidence>
<dbReference type="GO" id="GO:0016020">
    <property type="term" value="C:membrane"/>
    <property type="evidence" value="ECO:0007669"/>
    <property type="project" value="UniProtKB-SubCell"/>
</dbReference>
<dbReference type="PANTHER" id="PTHR31272">
    <property type="entry name" value="CYTOCHROME C-TYPE BIOGENESIS PROTEIN HI_1454-RELATED"/>
    <property type="match status" value="1"/>
</dbReference>
<keyword evidence="3 6" id="KW-0812">Transmembrane</keyword>
<comment type="subcellular location">
    <subcellularLocation>
        <location evidence="1">Membrane</location>
        <topology evidence="1">Multi-pass membrane protein</topology>
    </subcellularLocation>
</comment>
<evidence type="ECO:0000256" key="5">
    <source>
        <dbReference type="ARBA" id="ARBA00023136"/>
    </source>
</evidence>
<organism evidence="8 9">
    <name type="scientific">Candidatus Nealsonbacteria bacterium RIFCSPLOWO2_01_FULL_41_9</name>
    <dbReference type="NCBI Taxonomy" id="1801671"/>
    <lineage>
        <taxon>Bacteria</taxon>
        <taxon>Candidatus Nealsoniibacteriota</taxon>
    </lineage>
</organism>
<reference evidence="8 9" key="1">
    <citation type="journal article" date="2016" name="Nat. Commun.">
        <title>Thousands of microbial genomes shed light on interconnected biogeochemical processes in an aquifer system.</title>
        <authorList>
            <person name="Anantharaman K."/>
            <person name="Brown C.T."/>
            <person name="Hug L.A."/>
            <person name="Sharon I."/>
            <person name="Castelle C.J."/>
            <person name="Probst A.J."/>
            <person name="Thomas B.C."/>
            <person name="Singh A."/>
            <person name="Wilkins M.J."/>
            <person name="Karaoz U."/>
            <person name="Brodie E.L."/>
            <person name="Williams K.H."/>
            <person name="Hubbard S.S."/>
            <person name="Banfield J.F."/>
        </authorList>
    </citation>
    <scope>NUCLEOTIDE SEQUENCE [LARGE SCALE GENOMIC DNA]</scope>
</reference>
<sequence length="285" mass="31527">MDILINTSLITAFLAGMAALFAPCCITVLLPAYLASIFRQKKKVFFMTFVYFLGVFLVFLPLGLGFGALGTLFLKLHNWTYGLGGLFFIILGFLIILGFHPRMPFHISPKLENQNIPSIFLLGIFSGLATTCCAPVLAGVLALSVLPGSMFWGAMYAMIYVLGMVTPLFIIALFLDKVDFTEKFLFFRKSLNYKALGKDVVVSLAQFIAGLMFLAMGALIFVLTFTGGLKMESGVLVKVNILVAKYLYLLQSAMEKIPWFVFPALFILVLFIIIKASVKQIKAMK</sequence>
<comment type="caution">
    <text evidence="8">The sequence shown here is derived from an EMBL/GenBank/DDBJ whole genome shotgun (WGS) entry which is preliminary data.</text>
</comment>
<comment type="similarity">
    <text evidence="2">Belongs to the DsbD family.</text>
</comment>
<dbReference type="InterPro" id="IPR051790">
    <property type="entry name" value="Cytochrome_c-biogenesis_DsbD"/>
</dbReference>
<dbReference type="Pfam" id="PF02683">
    <property type="entry name" value="DsbD_TM"/>
    <property type="match status" value="1"/>
</dbReference>
<accession>A0A1G2EB07</accession>
<dbReference type="EMBL" id="MHMG01000044">
    <property type="protein sequence ID" value="OGZ22470.1"/>
    <property type="molecule type" value="Genomic_DNA"/>
</dbReference>
<evidence type="ECO:0000259" key="7">
    <source>
        <dbReference type="Pfam" id="PF02683"/>
    </source>
</evidence>
<evidence type="ECO:0000256" key="6">
    <source>
        <dbReference type="SAM" id="Phobius"/>
    </source>
</evidence>
<feature type="transmembrane region" description="Helical" evidence="6">
    <location>
        <begin position="151"/>
        <end position="175"/>
    </location>
</feature>
<protein>
    <recommendedName>
        <fullName evidence="7">Cytochrome C biogenesis protein transmembrane domain-containing protein</fullName>
    </recommendedName>
</protein>
<dbReference type="GO" id="GO:0017004">
    <property type="term" value="P:cytochrome complex assembly"/>
    <property type="evidence" value="ECO:0007669"/>
    <property type="project" value="InterPro"/>
</dbReference>
<evidence type="ECO:0000313" key="9">
    <source>
        <dbReference type="Proteomes" id="UP000176406"/>
    </source>
</evidence>
<proteinExistence type="inferred from homology"/>
<feature type="domain" description="Cytochrome C biogenesis protein transmembrane" evidence="7">
    <location>
        <begin position="9"/>
        <end position="175"/>
    </location>
</feature>
<name>A0A1G2EB07_9BACT</name>
<keyword evidence="4 6" id="KW-1133">Transmembrane helix</keyword>